<organism evidence="10 11">
    <name type="scientific">Modicisalibacter luteus</name>
    <dbReference type="NCBI Taxonomy" id="453962"/>
    <lineage>
        <taxon>Bacteria</taxon>
        <taxon>Pseudomonadati</taxon>
        <taxon>Pseudomonadota</taxon>
        <taxon>Gammaproteobacteria</taxon>
        <taxon>Oceanospirillales</taxon>
        <taxon>Halomonadaceae</taxon>
        <taxon>Modicisalibacter</taxon>
    </lineage>
</organism>
<keyword evidence="4 9" id="KW-0808">Transferase</keyword>
<evidence type="ECO:0000256" key="2">
    <source>
        <dbReference type="ARBA" id="ARBA00008420"/>
    </source>
</evidence>
<comment type="caution">
    <text evidence="10">The sequence shown here is derived from an EMBL/GenBank/DDBJ whole genome shotgun (WGS) entry which is preliminary data.</text>
</comment>
<dbReference type="SUPFAM" id="SSF52540">
    <property type="entry name" value="P-loop containing nucleoside triphosphate hydrolases"/>
    <property type="match status" value="1"/>
</dbReference>
<keyword evidence="11" id="KW-1185">Reference proteome</keyword>
<dbReference type="EMBL" id="JBHRUH010000012">
    <property type="protein sequence ID" value="MFC3291710.1"/>
    <property type="molecule type" value="Genomic_DNA"/>
</dbReference>
<dbReference type="Gene3D" id="3.40.50.300">
    <property type="entry name" value="P-loop containing nucleotide triphosphate hydrolases"/>
    <property type="match status" value="1"/>
</dbReference>
<dbReference type="Pfam" id="PF13671">
    <property type="entry name" value="AAA_33"/>
    <property type="match status" value="1"/>
</dbReference>
<dbReference type="RefSeq" id="WP_019017153.1">
    <property type="nucleotide sequence ID" value="NZ_BMXD01000003.1"/>
</dbReference>
<proteinExistence type="inferred from homology"/>
<protein>
    <recommendedName>
        <fullName evidence="3 9">Gluconokinase</fullName>
        <ecNumber evidence="3 9">2.7.1.12</ecNumber>
    </recommendedName>
</protein>
<evidence type="ECO:0000256" key="3">
    <source>
        <dbReference type="ARBA" id="ARBA00012054"/>
    </source>
</evidence>
<evidence type="ECO:0000313" key="11">
    <source>
        <dbReference type="Proteomes" id="UP001595640"/>
    </source>
</evidence>
<dbReference type="InterPro" id="IPR027417">
    <property type="entry name" value="P-loop_NTPase"/>
</dbReference>
<dbReference type="NCBIfam" id="TIGR01313">
    <property type="entry name" value="therm_gnt_kin"/>
    <property type="match status" value="1"/>
</dbReference>
<dbReference type="EC" id="2.7.1.12" evidence="3 9"/>
<dbReference type="PANTHER" id="PTHR43442">
    <property type="entry name" value="GLUCONOKINASE-RELATED"/>
    <property type="match status" value="1"/>
</dbReference>
<keyword evidence="5 9" id="KW-0547">Nucleotide-binding</keyword>
<evidence type="ECO:0000256" key="6">
    <source>
        <dbReference type="ARBA" id="ARBA00022777"/>
    </source>
</evidence>
<accession>A0ABV7LZQ2</accession>
<dbReference type="PANTHER" id="PTHR43442:SF3">
    <property type="entry name" value="GLUCONOKINASE-RELATED"/>
    <property type="match status" value="1"/>
</dbReference>
<keyword evidence="6 9" id="KW-0418">Kinase</keyword>
<evidence type="ECO:0000256" key="7">
    <source>
        <dbReference type="ARBA" id="ARBA00022840"/>
    </source>
</evidence>
<evidence type="ECO:0000256" key="5">
    <source>
        <dbReference type="ARBA" id="ARBA00022741"/>
    </source>
</evidence>
<dbReference type="CDD" id="cd02021">
    <property type="entry name" value="GntK"/>
    <property type="match status" value="1"/>
</dbReference>
<evidence type="ECO:0000256" key="1">
    <source>
        <dbReference type="ARBA" id="ARBA00004761"/>
    </source>
</evidence>
<gene>
    <name evidence="10" type="ORF">ACFOEI_06480</name>
</gene>
<comment type="catalytic activity">
    <reaction evidence="8 9">
        <text>D-gluconate + ATP = 6-phospho-D-gluconate + ADP + H(+)</text>
        <dbReference type="Rhea" id="RHEA:19433"/>
        <dbReference type="ChEBI" id="CHEBI:15378"/>
        <dbReference type="ChEBI" id="CHEBI:18391"/>
        <dbReference type="ChEBI" id="CHEBI:30616"/>
        <dbReference type="ChEBI" id="CHEBI:58759"/>
        <dbReference type="ChEBI" id="CHEBI:456216"/>
        <dbReference type="EC" id="2.7.1.12"/>
    </reaction>
</comment>
<name>A0ABV7LZQ2_9GAMM</name>
<dbReference type="Proteomes" id="UP001595640">
    <property type="component" value="Unassembled WGS sequence"/>
</dbReference>
<reference evidence="11" key="1">
    <citation type="journal article" date="2019" name="Int. J. Syst. Evol. Microbiol.">
        <title>The Global Catalogue of Microorganisms (GCM) 10K type strain sequencing project: providing services to taxonomists for standard genome sequencing and annotation.</title>
        <authorList>
            <consortium name="The Broad Institute Genomics Platform"/>
            <consortium name="The Broad Institute Genome Sequencing Center for Infectious Disease"/>
            <person name="Wu L."/>
            <person name="Ma J."/>
        </authorList>
    </citation>
    <scope>NUCLEOTIDE SEQUENCE [LARGE SCALE GENOMIC DNA]</scope>
    <source>
        <strain evidence="11">KCTC 12847</strain>
    </source>
</reference>
<dbReference type="InterPro" id="IPR006001">
    <property type="entry name" value="Therm_gnt_kin"/>
</dbReference>
<evidence type="ECO:0000256" key="8">
    <source>
        <dbReference type="ARBA" id="ARBA00048090"/>
    </source>
</evidence>
<evidence type="ECO:0000313" key="10">
    <source>
        <dbReference type="EMBL" id="MFC3291710.1"/>
    </source>
</evidence>
<evidence type="ECO:0000256" key="4">
    <source>
        <dbReference type="ARBA" id="ARBA00022679"/>
    </source>
</evidence>
<comment type="pathway">
    <text evidence="1">Carbohydrate acid metabolism.</text>
</comment>
<comment type="similarity">
    <text evidence="2 9">Belongs to the gluconokinase GntK/GntV family.</text>
</comment>
<keyword evidence="7 9" id="KW-0067">ATP-binding</keyword>
<sequence length="171" mass="19205">METSPTCILVMGVSGSGKSHIGRGLANKLGCHFIDGDDHHSANNIAKMSRGEPLSDDDRKDWLLILSGLYRDHYHRGEPVIIGCSALKKRYRDVLRQGAPKLKILYLHGSRETLLERLVSRASHFFHGEHMLDSQLKALEVPEASEAMQIDIRCTPEEIVESFIAYLRKSP</sequence>
<evidence type="ECO:0000256" key="9">
    <source>
        <dbReference type="RuleBase" id="RU363066"/>
    </source>
</evidence>